<dbReference type="PIRSF" id="PIRSF006060">
    <property type="entry name" value="AA_transporter"/>
    <property type="match status" value="1"/>
</dbReference>
<reference evidence="8 9" key="1">
    <citation type="journal article" date="2015" name="Genome Announc.">
        <title>Draft Genome Sequence and Gene Annotation of the Entomopathogenic Fungus Verticillium hemipterigenum.</title>
        <authorList>
            <person name="Horn F."/>
            <person name="Habel A."/>
            <person name="Scharf D.H."/>
            <person name="Dworschak J."/>
            <person name="Brakhage A.A."/>
            <person name="Guthke R."/>
            <person name="Hertweck C."/>
            <person name="Linde J."/>
        </authorList>
    </citation>
    <scope>NUCLEOTIDE SEQUENCE [LARGE SCALE GENOMIC DNA]</scope>
</reference>
<keyword evidence="3 6" id="KW-1133">Transmembrane helix</keyword>
<feature type="transmembrane region" description="Helical" evidence="6">
    <location>
        <begin position="241"/>
        <end position="259"/>
    </location>
</feature>
<protein>
    <submittedName>
        <fullName evidence="8">Putative General amino acid permease AGP2</fullName>
    </submittedName>
</protein>
<evidence type="ECO:0000313" key="9">
    <source>
        <dbReference type="Proteomes" id="UP000039046"/>
    </source>
</evidence>
<dbReference type="PANTHER" id="PTHR43341">
    <property type="entry name" value="AMINO ACID PERMEASE"/>
    <property type="match status" value="1"/>
</dbReference>
<dbReference type="InterPro" id="IPR004841">
    <property type="entry name" value="AA-permease/SLC12A_dom"/>
</dbReference>
<feature type="transmembrane region" description="Helical" evidence="6">
    <location>
        <begin position="280"/>
        <end position="301"/>
    </location>
</feature>
<dbReference type="Pfam" id="PF00324">
    <property type="entry name" value="AA_permease"/>
    <property type="match status" value="1"/>
</dbReference>
<comment type="subcellular location">
    <subcellularLocation>
        <location evidence="1">Membrane</location>
        <topology evidence="1">Multi-pass membrane protein</topology>
    </subcellularLocation>
</comment>
<dbReference type="InterPro" id="IPR050524">
    <property type="entry name" value="APC_YAT"/>
</dbReference>
<gene>
    <name evidence="8" type="ORF">VHEMI06224</name>
</gene>
<feature type="transmembrane region" description="Helical" evidence="6">
    <location>
        <begin position="189"/>
        <end position="209"/>
    </location>
</feature>
<feature type="transmembrane region" description="Helical" evidence="6">
    <location>
        <begin position="48"/>
        <end position="68"/>
    </location>
</feature>
<evidence type="ECO:0000259" key="7">
    <source>
        <dbReference type="Pfam" id="PF00324"/>
    </source>
</evidence>
<evidence type="ECO:0000256" key="5">
    <source>
        <dbReference type="SAM" id="MobiDB-lite"/>
    </source>
</evidence>
<dbReference type="Gene3D" id="1.20.1740.10">
    <property type="entry name" value="Amino acid/polyamine transporter I"/>
    <property type="match status" value="1"/>
</dbReference>
<dbReference type="PANTHER" id="PTHR43341:SF6">
    <property type="entry name" value="AMINO ACID TRANSPORTER (EUROFUNG)"/>
    <property type="match status" value="1"/>
</dbReference>
<evidence type="ECO:0000256" key="1">
    <source>
        <dbReference type="ARBA" id="ARBA00004141"/>
    </source>
</evidence>
<organism evidence="8 9">
    <name type="scientific">[Torrubiella] hemipterigena</name>
    <dbReference type="NCBI Taxonomy" id="1531966"/>
    <lineage>
        <taxon>Eukaryota</taxon>
        <taxon>Fungi</taxon>
        <taxon>Dikarya</taxon>
        <taxon>Ascomycota</taxon>
        <taxon>Pezizomycotina</taxon>
        <taxon>Sordariomycetes</taxon>
        <taxon>Hypocreomycetidae</taxon>
        <taxon>Hypocreales</taxon>
        <taxon>Clavicipitaceae</taxon>
        <taxon>Clavicipitaceae incertae sedis</taxon>
        <taxon>'Torrubiella' clade</taxon>
    </lineage>
</organism>
<dbReference type="AlphaFoldDB" id="A0A0A1T008"/>
<dbReference type="GO" id="GO:0016020">
    <property type="term" value="C:membrane"/>
    <property type="evidence" value="ECO:0007669"/>
    <property type="project" value="UniProtKB-SubCell"/>
</dbReference>
<feature type="transmembrane region" description="Helical" evidence="6">
    <location>
        <begin position="156"/>
        <end position="177"/>
    </location>
</feature>
<keyword evidence="2 6" id="KW-0812">Transmembrane</keyword>
<feature type="transmembrane region" description="Helical" evidence="6">
    <location>
        <begin position="74"/>
        <end position="93"/>
    </location>
</feature>
<feature type="transmembrane region" description="Helical" evidence="6">
    <location>
        <begin position="483"/>
        <end position="501"/>
    </location>
</feature>
<feature type="transmembrane region" description="Helical" evidence="6">
    <location>
        <begin position="513"/>
        <end position="533"/>
    </location>
</feature>
<feature type="region of interest" description="Disordered" evidence="5">
    <location>
        <begin position="1"/>
        <end position="25"/>
    </location>
</feature>
<evidence type="ECO:0000256" key="6">
    <source>
        <dbReference type="SAM" id="Phobius"/>
    </source>
</evidence>
<keyword evidence="4 6" id="KW-0472">Membrane</keyword>
<dbReference type="OrthoDB" id="10062876at2759"/>
<feature type="compositionally biased region" description="Basic and acidic residues" evidence="5">
    <location>
        <begin position="1"/>
        <end position="11"/>
    </location>
</feature>
<sequence length="587" mass="64420">MGKEEEKKAVMDPDMGSTGSPSDDFDDVHFTDNADGLHRRLNNRQIQLIAIGGSIGTALFVSIGTGLAKGGPGSLLLAFTLYPCVLALVNNSLAEMTVLYPVSGGFIRLAGHFVDDAVGFMAGWNFFLYEALLIPFEISALSTVMSYWSDKIADPGPTAGICAGVIACYAALNLLAVRGYGEAEFWLSGGKVILIFILFFFTFVTMVGGNPQHDAYGFRAWYEPSAFLEYLSTGPKGRFEGFLASLWSASFAVVGPEYISMVAAEAKRPRIYIKAAFKTVYYRFGLFFVGSALAVGIILSARDKSLFQLVWPVKGGVGPIIGEPYPQEFMPKEGDQISGGAGAGASPYVIAMSNMGVNVLPHIVNALMLTSIFSAGNTYTYCATRSLYGLALEGRAPRILRKTTAAGVPIYCFCIVMVFPFLSFLSVSSSSYTVITWLSSLITAGGIIDYLVVSVTFLFYYSACKKQGLDRNSLPYTGWFQPYGAWIALIIQSIIVITYGYEVFRVPFTAEAFFKQYTMQILAPILFFGWKLIHRTKFVRPSQVDLVWERPIIDAYEARFTEPPVGFWREILALFGYKKARVARIEG</sequence>
<evidence type="ECO:0000313" key="8">
    <source>
        <dbReference type="EMBL" id="CEJ90436.1"/>
    </source>
</evidence>
<feature type="transmembrane region" description="Helical" evidence="6">
    <location>
        <begin position="362"/>
        <end position="382"/>
    </location>
</feature>
<dbReference type="EMBL" id="CDHN01000003">
    <property type="protein sequence ID" value="CEJ90436.1"/>
    <property type="molecule type" value="Genomic_DNA"/>
</dbReference>
<feature type="domain" description="Amino acid permease/ SLC12A" evidence="7">
    <location>
        <begin position="46"/>
        <end position="538"/>
    </location>
</feature>
<evidence type="ECO:0000256" key="2">
    <source>
        <dbReference type="ARBA" id="ARBA00022692"/>
    </source>
</evidence>
<dbReference type="Proteomes" id="UP000039046">
    <property type="component" value="Unassembled WGS sequence"/>
</dbReference>
<keyword evidence="9" id="KW-1185">Reference proteome</keyword>
<proteinExistence type="predicted"/>
<dbReference type="GO" id="GO:0015171">
    <property type="term" value="F:amino acid transmembrane transporter activity"/>
    <property type="evidence" value="ECO:0007669"/>
    <property type="project" value="TreeGrafter"/>
</dbReference>
<name>A0A0A1T008_9HYPO</name>
<feature type="transmembrane region" description="Helical" evidence="6">
    <location>
        <begin position="403"/>
        <end position="425"/>
    </location>
</feature>
<evidence type="ECO:0000256" key="3">
    <source>
        <dbReference type="ARBA" id="ARBA00022989"/>
    </source>
</evidence>
<accession>A0A0A1T008</accession>
<feature type="transmembrane region" description="Helical" evidence="6">
    <location>
        <begin position="437"/>
        <end position="462"/>
    </location>
</feature>
<dbReference type="HOGENOM" id="CLU_007946_12_1_1"/>
<dbReference type="STRING" id="1531966.A0A0A1T008"/>
<evidence type="ECO:0000256" key="4">
    <source>
        <dbReference type="ARBA" id="ARBA00023136"/>
    </source>
</evidence>